<feature type="transmembrane region" description="Helical" evidence="6">
    <location>
        <begin position="107"/>
        <end position="125"/>
    </location>
</feature>
<evidence type="ECO:0000313" key="9">
    <source>
        <dbReference type="Proteomes" id="UP001419268"/>
    </source>
</evidence>
<evidence type="ECO:0000256" key="5">
    <source>
        <dbReference type="ARBA" id="ARBA00023136"/>
    </source>
</evidence>
<keyword evidence="4 6" id="KW-1133">Transmembrane helix</keyword>
<name>A0AAP0EKI0_9MAGN</name>
<comment type="similarity">
    <text evidence="1 6">Belongs to the purine permeases (TC 2.A.7.14) family.</text>
</comment>
<dbReference type="GO" id="GO:0015211">
    <property type="term" value="F:purine nucleoside transmembrane transporter activity"/>
    <property type="evidence" value="ECO:0007669"/>
    <property type="project" value="UniProtKB-UniRule"/>
</dbReference>
<comment type="caution">
    <text evidence="8">The sequence shown here is derived from an EMBL/GenBank/DDBJ whole genome shotgun (WGS) entry which is preliminary data.</text>
</comment>
<evidence type="ECO:0000256" key="4">
    <source>
        <dbReference type="ARBA" id="ARBA00022989"/>
    </source>
</evidence>
<evidence type="ECO:0000256" key="3">
    <source>
        <dbReference type="ARBA" id="ARBA00022692"/>
    </source>
</evidence>
<keyword evidence="5 6" id="KW-0472">Membrane</keyword>
<feature type="transmembrane region" description="Helical" evidence="6">
    <location>
        <begin position="241"/>
        <end position="258"/>
    </location>
</feature>
<dbReference type="Proteomes" id="UP001419268">
    <property type="component" value="Unassembled WGS sequence"/>
</dbReference>
<dbReference type="PANTHER" id="PTHR31376:SF105">
    <property type="entry name" value="PURINE PERMEASE-RELATED"/>
    <property type="match status" value="1"/>
</dbReference>
<evidence type="ECO:0000256" key="6">
    <source>
        <dbReference type="RuleBase" id="RU368015"/>
    </source>
</evidence>
<keyword evidence="3 6" id="KW-0812">Transmembrane</keyword>
<evidence type="ECO:0000256" key="7">
    <source>
        <dbReference type="SAM" id="MobiDB-lite"/>
    </source>
</evidence>
<dbReference type="PANTHER" id="PTHR31376">
    <property type="entry name" value="OS09G0467300 PROTEIN-RELATED"/>
    <property type="match status" value="1"/>
</dbReference>
<feature type="transmembrane region" description="Helical" evidence="6">
    <location>
        <begin position="65"/>
        <end position="87"/>
    </location>
</feature>
<feature type="region of interest" description="Disordered" evidence="7">
    <location>
        <begin position="1"/>
        <end position="24"/>
    </location>
</feature>
<dbReference type="Pfam" id="PF16913">
    <property type="entry name" value="PUNUT"/>
    <property type="match status" value="2"/>
</dbReference>
<feature type="transmembrane region" description="Helical" evidence="6">
    <location>
        <begin position="32"/>
        <end position="53"/>
    </location>
</feature>
<proteinExistence type="inferred from homology"/>
<dbReference type="EMBL" id="JBBNAG010000011">
    <property type="protein sequence ID" value="KAK9095141.1"/>
    <property type="molecule type" value="Genomic_DNA"/>
</dbReference>
<dbReference type="GO" id="GO:0005345">
    <property type="term" value="F:purine nucleobase transmembrane transporter activity"/>
    <property type="evidence" value="ECO:0007669"/>
    <property type="project" value="UniProtKB-UniRule"/>
</dbReference>
<protein>
    <recommendedName>
        <fullName evidence="6">Probable purine permease</fullName>
    </recommendedName>
</protein>
<keyword evidence="2 6" id="KW-0813">Transport</keyword>
<accession>A0AAP0EKI0</accession>
<sequence length="321" mass="34934">MSAENNSLNIEAGPPPPPPPQDHIKNTSPSKWPLLLLCCLFVAIGIVGGPLLVRFYYLNGGTRKWLISFLQTAAFPILIPPISLLITLHASNPNNLSSSSLLLEPKLILSSACMGMLYGFINFLYSQGLSYLPASTSTLLSKHSVSFWIRANGDRPAGVSTGNYWLGFFLTLLSACLTGVMWPTVELSYRKATRALTQATLLQYQLNVSVFATLFCLVGMAVSRDFQAMGREANEFAHGKVVYCTILVAIAVVFQTSILGSLGLVFFAGSLFSCIYISVLVPITEVASFVAYHESFNGEKGMSLALSLWAFASYCYGQYKS</sequence>
<evidence type="ECO:0000256" key="2">
    <source>
        <dbReference type="ARBA" id="ARBA00022448"/>
    </source>
</evidence>
<dbReference type="InterPro" id="IPR030182">
    <property type="entry name" value="PUP_plant"/>
</dbReference>
<comment type="subcellular location">
    <subcellularLocation>
        <location evidence="6">Membrane</location>
        <topology evidence="6">Multi-pass membrane protein</topology>
    </subcellularLocation>
</comment>
<dbReference type="GO" id="GO:0016020">
    <property type="term" value="C:membrane"/>
    <property type="evidence" value="ECO:0007669"/>
    <property type="project" value="UniProtKB-SubCell"/>
</dbReference>
<evidence type="ECO:0000256" key="1">
    <source>
        <dbReference type="ARBA" id="ARBA00006213"/>
    </source>
</evidence>
<dbReference type="AlphaFoldDB" id="A0AAP0EKI0"/>
<feature type="transmembrane region" description="Helical" evidence="6">
    <location>
        <begin position="164"/>
        <end position="182"/>
    </location>
</feature>
<feature type="transmembrane region" description="Helical" evidence="6">
    <location>
        <begin position="264"/>
        <end position="290"/>
    </location>
</feature>
<feature type="transmembrane region" description="Helical" evidence="6">
    <location>
        <begin position="202"/>
        <end position="221"/>
    </location>
</feature>
<gene>
    <name evidence="8" type="ORF">Scep_026610</name>
</gene>
<reference evidence="8 9" key="1">
    <citation type="submission" date="2024-01" db="EMBL/GenBank/DDBJ databases">
        <title>Genome assemblies of Stephania.</title>
        <authorList>
            <person name="Yang L."/>
        </authorList>
    </citation>
    <scope>NUCLEOTIDE SEQUENCE [LARGE SCALE GENOMIC DNA]</scope>
    <source>
        <strain evidence="8">JXDWG</strain>
        <tissue evidence="8">Leaf</tissue>
    </source>
</reference>
<evidence type="ECO:0000313" key="8">
    <source>
        <dbReference type="EMBL" id="KAK9095141.1"/>
    </source>
</evidence>
<organism evidence="8 9">
    <name type="scientific">Stephania cephalantha</name>
    <dbReference type="NCBI Taxonomy" id="152367"/>
    <lineage>
        <taxon>Eukaryota</taxon>
        <taxon>Viridiplantae</taxon>
        <taxon>Streptophyta</taxon>
        <taxon>Embryophyta</taxon>
        <taxon>Tracheophyta</taxon>
        <taxon>Spermatophyta</taxon>
        <taxon>Magnoliopsida</taxon>
        <taxon>Ranunculales</taxon>
        <taxon>Menispermaceae</taxon>
        <taxon>Menispermoideae</taxon>
        <taxon>Cissampelideae</taxon>
        <taxon>Stephania</taxon>
    </lineage>
</organism>
<comment type="caution">
    <text evidence="6">Lacks conserved residue(s) required for the propagation of feature annotation.</text>
</comment>
<keyword evidence="9" id="KW-1185">Reference proteome</keyword>